<dbReference type="Proteomes" id="UP000543174">
    <property type="component" value="Unassembled WGS sequence"/>
</dbReference>
<accession>A0A7W3NHH9</accession>
<evidence type="ECO:0008006" key="4">
    <source>
        <dbReference type="Google" id="ProtNLM"/>
    </source>
</evidence>
<feature type="transmembrane region" description="Helical" evidence="1">
    <location>
        <begin position="6"/>
        <end position="25"/>
    </location>
</feature>
<keyword evidence="1" id="KW-1133">Transmembrane helix</keyword>
<proteinExistence type="predicted"/>
<keyword evidence="1" id="KW-0812">Transmembrane</keyword>
<name>A0A7W3NHH9_PRIAR</name>
<dbReference type="InterPro" id="IPR025028">
    <property type="entry name" value="DUF3951"/>
</dbReference>
<evidence type="ECO:0000313" key="3">
    <source>
        <dbReference type="Proteomes" id="UP000543174"/>
    </source>
</evidence>
<dbReference type="RefSeq" id="WP_257139143.1">
    <property type="nucleotide sequence ID" value="NZ_JACJHT010000026.1"/>
</dbReference>
<evidence type="ECO:0000313" key="2">
    <source>
        <dbReference type="EMBL" id="MBA9043087.1"/>
    </source>
</evidence>
<organism evidence="2 3">
    <name type="scientific">Priestia aryabhattai</name>
    <name type="common">Bacillus aryabhattai</name>
    <dbReference type="NCBI Taxonomy" id="412384"/>
    <lineage>
        <taxon>Bacteria</taxon>
        <taxon>Bacillati</taxon>
        <taxon>Bacillota</taxon>
        <taxon>Bacilli</taxon>
        <taxon>Bacillales</taxon>
        <taxon>Bacillaceae</taxon>
        <taxon>Priestia</taxon>
    </lineage>
</organism>
<dbReference type="EMBL" id="JACJHT010000026">
    <property type="protein sequence ID" value="MBA9043087.1"/>
    <property type="molecule type" value="Genomic_DNA"/>
</dbReference>
<protein>
    <recommendedName>
        <fullName evidence="4">DUF3951 domain-containing protein</fullName>
    </recommendedName>
</protein>
<dbReference type="AlphaFoldDB" id="A0A7W3NHH9"/>
<comment type="caution">
    <text evidence="2">The sequence shown here is derived from an EMBL/GenBank/DDBJ whole genome shotgun (WGS) entry which is preliminary data.</text>
</comment>
<dbReference type="Pfam" id="PF13131">
    <property type="entry name" value="DUF3951"/>
    <property type="match status" value="1"/>
</dbReference>
<keyword evidence="3" id="KW-1185">Reference proteome</keyword>
<sequence>MNSLLYLTMLFIVVLTVVPIMIVIIKTVLRRKLPSNYYTPFDYISAQTTEEFHEEKEEIKKEDENGDSKN</sequence>
<evidence type="ECO:0000256" key="1">
    <source>
        <dbReference type="SAM" id="Phobius"/>
    </source>
</evidence>
<gene>
    <name evidence="2" type="ORF">HNP21_006265</name>
</gene>
<keyword evidence="1" id="KW-0472">Membrane</keyword>
<reference evidence="2" key="1">
    <citation type="submission" date="2020-08" db="EMBL/GenBank/DDBJ databases">
        <title>Functional genomics of gut bacteria from endangered species of beetles.</title>
        <authorList>
            <person name="Carlos-Shanley C."/>
        </authorList>
    </citation>
    <scope>NUCLEOTIDE SEQUENCE [LARGE SCALE GENOMIC DNA]</scope>
    <source>
        <strain evidence="2">S00060</strain>
    </source>
</reference>